<dbReference type="AlphaFoldDB" id="A0A0F9PDL8"/>
<dbReference type="EMBL" id="LAZR01005534">
    <property type="protein sequence ID" value="KKM99120.1"/>
    <property type="molecule type" value="Genomic_DNA"/>
</dbReference>
<organism evidence="1">
    <name type="scientific">marine sediment metagenome</name>
    <dbReference type="NCBI Taxonomy" id="412755"/>
    <lineage>
        <taxon>unclassified sequences</taxon>
        <taxon>metagenomes</taxon>
        <taxon>ecological metagenomes</taxon>
    </lineage>
</organism>
<gene>
    <name evidence="1" type="ORF">LCGC14_1151160</name>
</gene>
<accession>A0A0F9PDL8</accession>
<reference evidence="1" key="1">
    <citation type="journal article" date="2015" name="Nature">
        <title>Complex archaea that bridge the gap between prokaryotes and eukaryotes.</title>
        <authorList>
            <person name="Spang A."/>
            <person name="Saw J.H."/>
            <person name="Jorgensen S.L."/>
            <person name="Zaremba-Niedzwiedzka K."/>
            <person name="Martijn J."/>
            <person name="Lind A.E."/>
            <person name="van Eijk R."/>
            <person name="Schleper C."/>
            <person name="Guy L."/>
            <person name="Ettema T.J."/>
        </authorList>
    </citation>
    <scope>NUCLEOTIDE SEQUENCE</scope>
</reference>
<name>A0A0F9PDL8_9ZZZZ</name>
<protein>
    <submittedName>
        <fullName evidence="1">Uncharacterized protein</fullName>
    </submittedName>
</protein>
<proteinExistence type="predicted"/>
<sequence length="159" mass="18275">MAHDNYLYPHLIQEDIDIWKLFLAEHKDKYQYFDYDVRVGRGRPLADNEPELIQKMAVDLSKRRIDAIGYTDSEIHIIEITRVAGLKAIGQLHTYPLLYALTFKPLRPIRPVLVCGSLETDIQPIIDASRILCYYCLSDSPPHDLNQPSQPTTPTKQSP</sequence>
<comment type="caution">
    <text evidence="1">The sequence shown here is derived from an EMBL/GenBank/DDBJ whole genome shotgun (WGS) entry which is preliminary data.</text>
</comment>
<evidence type="ECO:0000313" key="1">
    <source>
        <dbReference type="EMBL" id="KKM99120.1"/>
    </source>
</evidence>